<evidence type="ECO:0000313" key="1">
    <source>
        <dbReference type="EMBL" id="MPM93400.1"/>
    </source>
</evidence>
<dbReference type="AlphaFoldDB" id="A0A645DV70"/>
<dbReference type="NCBIfam" id="TIGR03373">
    <property type="entry name" value="VI_minor_4"/>
    <property type="match status" value="1"/>
</dbReference>
<dbReference type="Pfam" id="PF09867">
    <property type="entry name" value="TagF_N"/>
    <property type="match status" value="1"/>
</dbReference>
<protein>
    <recommendedName>
        <fullName evidence="2">Type VI secretion system-associated protein TagF</fullName>
    </recommendedName>
</protein>
<sequence>MMNSHDLPAVDVIWGGKLPSHGDFLWSNPRSAVRARFEEWLQSGMLQGRSQFGEGWRDLMNAAAVWNFLVPFNAPNLPYVVAGCVAPSVDRVGRQYPFIVGYVFARDALLRSPDLVMELPMLLHLTGHQLRTAIVRAWPRTALDTLWGNVLAQCRQGWSVAVQSGQRSAPQGMPLASGSDILDVLGSHALQSTSEADIHTRPATRESAYPWPDIMPSLQSVNCPSFWWTHPAGGAPLKALAYESAIDGPLMTWLFGRAPR</sequence>
<accession>A0A645DV70</accession>
<dbReference type="InterPro" id="IPR038225">
    <property type="entry name" value="TagF_sf"/>
</dbReference>
<reference evidence="1" key="1">
    <citation type="submission" date="2019-08" db="EMBL/GenBank/DDBJ databases">
        <authorList>
            <person name="Kucharzyk K."/>
            <person name="Murdoch R.W."/>
            <person name="Higgins S."/>
            <person name="Loffler F."/>
        </authorList>
    </citation>
    <scope>NUCLEOTIDE SEQUENCE</scope>
</reference>
<name>A0A645DV70_9ZZZZ</name>
<dbReference type="EMBL" id="VSSQ01040207">
    <property type="protein sequence ID" value="MPM93400.1"/>
    <property type="molecule type" value="Genomic_DNA"/>
</dbReference>
<organism evidence="1">
    <name type="scientific">bioreactor metagenome</name>
    <dbReference type="NCBI Taxonomy" id="1076179"/>
    <lineage>
        <taxon>unclassified sequences</taxon>
        <taxon>metagenomes</taxon>
        <taxon>ecological metagenomes</taxon>
    </lineage>
</organism>
<dbReference type="InterPro" id="IPR017748">
    <property type="entry name" value="TagF"/>
</dbReference>
<evidence type="ECO:0008006" key="2">
    <source>
        <dbReference type="Google" id="ProtNLM"/>
    </source>
</evidence>
<proteinExistence type="predicted"/>
<comment type="caution">
    <text evidence="1">The sequence shown here is derived from an EMBL/GenBank/DDBJ whole genome shotgun (WGS) entry which is preliminary data.</text>
</comment>
<dbReference type="Gene3D" id="3.40.1730.10">
    <property type="entry name" value="pa0076 domain"/>
    <property type="match status" value="1"/>
</dbReference>
<gene>
    <name evidence="1" type="ORF">SDC9_140537</name>
</gene>